<comment type="caution">
    <text evidence="2">The sequence shown here is derived from an EMBL/GenBank/DDBJ whole genome shotgun (WGS) entry which is preliminary data.</text>
</comment>
<dbReference type="InterPro" id="IPR045584">
    <property type="entry name" value="Pilin-like"/>
</dbReference>
<feature type="transmembrane region" description="Helical" evidence="1">
    <location>
        <begin position="12"/>
        <end position="37"/>
    </location>
</feature>
<dbReference type="SUPFAM" id="SSF54523">
    <property type="entry name" value="Pili subunits"/>
    <property type="match status" value="1"/>
</dbReference>
<dbReference type="NCBIfam" id="TIGR02532">
    <property type="entry name" value="IV_pilin_GFxxxE"/>
    <property type="match status" value="1"/>
</dbReference>
<protein>
    <submittedName>
        <fullName evidence="2">Prepilin-type N-terminal cleavage/methylation domain-containing protein</fullName>
    </submittedName>
</protein>
<evidence type="ECO:0000256" key="1">
    <source>
        <dbReference type="SAM" id="Phobius"/>
    </source>
</evidence>
<proteinExistence type="predicted"/>
<reference evidence="2 3" key="1">
    <citation type="journal article" date="2019" name="Nat. Med.">
        <title>A library of human gut bacterial isolates paired with longitudinal multiomics data enables mechanistic microbiome research.</title>
        <authorList>
            <person name="Poyet M."/>
            <person name="Groussin M."/>
            <person name="Gibbons S.M."/>
            <person name="Avila-Pacheco J."/>
            <person name="Jiang X."/>
            <person name="Kearney S.M."/>
            <person name="Perrotta A.R."/>
            <person name="Berdy B."/>
            <person name="Zhao S."/>
            <person name="Lieberman T.D."/>
            <person name="Swanson P.K."/>
            <person name="Smith M."/>
            <person name="Roesemann S."/>
            <person name="Alexander J.E."/>
            <person name="Rich S.A."/>
            <person name="Livny J."/>
            <person name="Vlamakis H."/>
            <person name="Clish C."/>
            <person name="Bullock K."/>
            <person name="Deik A."/>
            <person name="Scott J."/>
            <person name="Pierce K.A."/>
            <person name="Xavier R.J."/>
            <person name="Alm E.J."/>
        </authorList>
    </citation>
    <scope>NUCLEOTIDE SEQUENCE [LARGE SCALE GENOMIC DNA]</scope>
    <source>
        <strain evidence="2 3">BIOML-A1</strain>
    </source>
</reference>
<dbReference type="InterPro" id="IPR012902">
    <property type="entry name" value="N_methyl_site"/>
</dbReference>
<dbReference type="Pfam" id="PF07963">
    <property type="entry name" value="N_methyl"/>
    <property type="match status" value="1"/>
</dbReference>
<sequence>MKAKNEKKDNKGFSLVELIIVIAIMAILVGVVGTQVIPYINKSKESKDFQIVSSFGTAAMTAYSSNADKISTASTISFNVYATGLSGDAATLQTAIQDLTYSTFPSTKFKSTKGKTITDITITYDFGAKTITAQATDGTNNVLDPVVSDM</sequence>
<dbReference type="Gene3D" id="3.30.700.10">
    <property type="entry name" value="Glycoprotein, Type 4 Pilin"/>
    <property type="match status" value="1"/>
</dbReference>
<keyword evidence="1" id="KW-1133">Transmembrane helix</keyword>
<keyword evidence="1" id="KW-0472">Membrane</keyword>
<dbReference type="EMBL" id="WNAL01000009">
    <property type="protein sequence ID" value="MTR81243.1"/>
    <property type="molecule type" value="Genomic_DNA"/>
</dbReference>
<dbReference type="AlphaFoldDB" id="A0A844KN76"/>
<keyword evidence="1" id="KW-0812">Transmembrane</keyword>
<evidence type="ECO:0000313" key="3">
    <source>
        <dbReference type="Proteomes" id="UP000446657"/>
    </source>
</evidence>
<accession>A0A844KN76</accession>
<name>A0A844KN76_9FIRM</name>
<dbReference type="Proteomes" id="UP000446657">
    <property type="component" value="Unassembled WGS sequence"/>
</dbReference>
<organism evidence="2 3">
    <name type="scientific">Roseburia faecis</name>
    <dbReference type="NCBI Taxonomy" id="301302"/>
    <lineage>
        <taxon>Bacteria</taxon>
        <taxon>Bacillati</taxon>
        <taxon>Bacillota</taxon>
        <taxon>Clostridia</taxon>
        <taxon>Lachnospirales</taxon>
        <taxon>Lachnospiraceae</taxon>
        <taxon>Roseburia</taxon>
    </lineage>
</organism>
<gene>
    <name evidence="2" type="ORF">GMD30_05830</name>
</gene>
<evidence type="ECO:0000313" key="2">
    <source>
        <dbReference type="EMBL" id="MTR81243.1"/>
    </source>
</evidence>
<dbReference type="PROSITE" id="PS00409">
    <property type="entry name" value="PROKAR_NTER_METHYL"/>
    <property type="match status" value="1"/>
</dbReference>